<keyword evidence="4 7" id="KW-0812">Transmembrane</keyword>
<feature type="transmembrane region" description="Helical" evidence="7">
    <location>
        <begin position="269"/>
        <end position="290"/>
    </location>
</feature>
<evidence type="ECO:0000256" key="5">
    <source>
        <dbReference type="ARBA" id="ARBA00022989"/>
    </source>
</evidence>
<protein>
    <recommendedName>
        <fullName evidence="8">ABC transmembrane type-1 domain-containing protein</fullName>
    </recommendedName>
</protein>
<evidence type="ECO:0000313" key="9">
    <source>
        <dbReference type="EMBL" id="CAA9579762.1"/>
    </source>
</evidence>
<dbReference type="InterPro" id="IPR035906">
    <property type="entry name" value="MetI-like_sf"/>
</dbReference>
<dbReference type="SUPFAM" id="SSF161098">
    <property type="entry name" value="MetI-like"/>
    <property type="match status" value="1"/>
</dbReference>
<evidence type="ECO:0000256" key="2">
    <source>
        <dbReference type="ARBA" id="ARBA00022448"/>
    </source>
</evidence>
<dbReference type="InterPro" id="IPR050901">
    <property type="entry name" value="BP-dep_ABC_trans_perm"/>
</dbReference>
<dbReference type="AlphaFoldDB" id="A0A6J4VJH5"/>
<feature type="transmembrane region" description="Helical" evidence="7">
    <location>
        <begin position="33"/>
        <end position="55"/>
    </location>
</feature>
<feature type="transmembrane region" description="Helical" evidence="7">
    <location>
        <begin position="97"/>
        <end position="119"/>
    </location>
</feature>
<evidence type="ECO:0000259" key="8">
    <source>
        <dbReference type="PROSITE" id="PS50928"/>
    </source>
</evidence>
<dbReference type="GO" id="GO:0055085">
    <property type="term" value="P:transmembrane transport"/>
    <property type="evidence" value="ECO:0007669"/>
    <property type="project" value="InterPro"/>
</dbReference>
<proteinExistence type="inferred from homology"/>
<evidence type="ECO:0000256" key="1">
    <source>
        <dbReference type="ARBA" id="ARBA00004651"/>
    </source>
</evidence>
<comment type="similarity">
    <text evidence="7">Belongs to the binding-protein-dependent transport system permease family.</text>
</comment>
<dbReference type="Gene3D" id="1.10.3720.10">
    <property type="entry name" value="MetI-like"/>
    <property type="match status" value="1"/>
</dbReference>
<dbReference type="GO" id="GO:0005886">
    <property type="term" value="C:plasma membrane"/>
    <property type="evidence" value="ECO:0007669"/>
    <property type="project" value="UniProtKB-SubCell"/>
</dbReference>
<keyword evidence="6 7" id="KW-0472">Membrane</keyword>
<dbReference type="InterPro" id="IPR000515">
    <property type="entry name" value="MetI-like"/>
</dbReference>
<dbReference type="PROSITE" id="PS50928">
    <property type="entry name" value="ABC_TM1"/>
    <property type="match status" value="1"/>
</dbReference>
<name>A0A6J4VJH5_9BACT</name>
<keyword evidence="5 7" id="KW-1133">Transmembrane helix</keyword>
<evidence type="ECO:0000256" key="7">
    <source>
        <dbReference type="RuleBase" id="RU363032"/>
    </source>
</evidence>
<feature type="transmembrane region" description="Helical" evidence="7">
    <location>
        <begin position="162"/>
        <end position="185"/>
    </location>
</feature>
<gene>
    <name evidence="9" type="ORF">AVDCRST_MAG59-4573</name>
</gene>
<comment type="subcellular location">
    <subcellularLocation>
        <location evidence="1 7">Cell membrane</location>
        <topology evidence="1 7">Multi-pass membrane protein</topology>
    </subcellularLocation>
</comment>
<reference evidence="9" key="1">
    <citation type="submission" date="2020-02" db="EMBL/GenBank/DDBJ databases">
        <authorList>
            <person name="Meier V. D."/>
        </authorList>
    </citation>
    <scope>NUCLEOTIDE SEQUENCE</scope>
    <source>
        <strain evidence="9">AVDCRST_MAG59</strain>
    </source>
</reference>
<dbReference type="EMBL" id="CADCWF010000336">
    <property type="protein sequence ID" value="CAA9579762.1"/>
    <property type="molecule type" value="Genomic_DNA"/>
</dbReference>
<evidence type="ECO:0000256" key="6">
    <source>
        <dbReference type="ARBA" id="ARBA00023136"/>
    </source>
</evidence>
<sequence>MAVQNAAHPIPAARSGATAAEWKPRRYPRWTTVVRHVILALFAALILFPIVWVLLLSVKSLPDAYQNEIWPTQFEFVHYGQALSQIATLPQNFLNSVLVTTATVIITTVCAVAAGYALVHLRTPGKAVVVGLLVASMFFPTRVTAIISIWELQKELGLINKVWGLIFPYVTLSLALSVFIMRGMFETVPKELADAAKIDGAGPVRMLLQIMLPLVANGIVVVIIVNFVTAWGEYLLATTLMNDLSQKTLPVVLASASGGMGAWVWPRLAAVYVMAVLPGLLAFGIAQRWYMKGLQEGALKA</sequence>
<evidence type="ECO:0000256" key="3">
    <source>
        <dbReference type="ARBA" id="ARBA00022475"/>
    </source>
</evidence>
<feature type="transmembrane region" description="Helical" evidence="7">
    <location>
        <begin position="128"/>
        <end position="150"/>
    </location>
</feature>
<evidence type="ECO:0000256" key="4">
    <source>
        <dbReference type="ARBA" id="ARBA00022692"/>
    </source>
</evidence>
<dbReference type="PANTHER" id="PTHR32243:SF18">
    <property type="entry name" value="INNER MEMBRANE ABC TRANSPORTER PERMEASE PROTEIN YCJP"/>
    <property type="match status" value="1"/>
</dbReference>
<keyword evidence="3" id="KW-1003">Cell membrane</keyword>
<dbReference type="Pfam" id="PF00528">
    <property type="entry name" value="BPD_transp_1"/>
    <property type="match status" value="1"/>
</dbReference>
<accession>A0A6J4VJH5</accession>
<keyword evidence="2 7" id="KW-0813">Transport</keyword>
<dbReference type="CDD" id="cd06261">
    <property type="entry name" value="TM_PBP2"/>
    <property type="match status" value="1"/>
</dbReference>
<feature type="transmembrane region" description="Helical" evidence="7">
    <location>
        <begin position="206"/>
        <end position="231"/>
    </location>
</feature>
<feature type="domain" description="ABC transmembrane type-1" evidence="8">
    <location>
        <begin position="93"/>
        <end position="286"/>
    </location>
</feature>
<organism evidence="9">
    <name type="scientific">uncultured Thermomicrobiales bacterium</name>
    <dbReference type="NCBI Taxonomy" id="1645740"/>
    <lineage>
        <taxon>Bacteria</taxon>
        <taxon>Pseudomonadati</taxon>
        <taxon>Thermomicrobiota</taxon>
        <taxon>Thermomicrobia</taxon>
        <taxon>Thermomicrobiales</taxon>
        <taxon>environmental samples</taxon>
    </lineage>
</organism>
<dbReference type="PANTHER" id="PTHR32243">
    <property type="entry name" value="MALTOSE TRANSPORT SYSTEM PERMEASE-RELATED"/>
    <property type="match status" value="1"/>
</dbReference>